<evidence type="ECO:0000313" key="1">
    <source>
        <dbReference type="EMBL" id="QEE14621.1"/>
    </source>
</evidence>
<sequence length="138" mass="16435">MMLFKVQKSISFIPFDYPDPLMSEIFKYKYKSQANHWVNSKKSGNRLEYLNKLGYKIPVLENNEKNIRSYMTFNRKWDKPRSVRFPSPDDYDELNPHLSSLSQILKRINLGRKYSEPGQGRISINYKKIRRGLQKVAK</sequence>
<protein>
    <submittedName>
        <fullName evidence="1">Uncharacterized protein</fullName>
    </submittedName>
</protein>
<name>A0A5B9D6P0_9ARCH</name>
<reference evidence="1 2" key="1">
    <citation type="journal article" date="2020" name="Nature">
        <title>Isolation of an archaeon at the prokaryote-eukaryote interface.</title>
        <authorList>
            <person name="Imachi H."/>
            <person name="Nobu M.K."/>
            <person name="Nakahara N."/>
            <person name="Morono Y."/>
            <person name="Ogawara M."/>
            <person name="Takaki Y."/>
            <person name="Takano Y."/>
            <person name="Uematsu K."/>
            <person name="Ikuta T."/>
            <person name="Ito M."/>
            <person name="Matsui Y."/>
            <person name="Miyazaki M."/>
            <person name="Murata K."/>
            <person name="Saito Y."/>
            <person name="Sakai S."/>
            <person name="Song C."/>
            <person name="Tasumi E."/>
            <person name="Yamanaka Y."/>
            <person name="Yamaguchi T."/>
            <person name="Kamagata Y."/>
            <person name="Tamaki H."/>
            <person name="Takai K."/>
        </authorList>
    </citation>
    <scope>NUCLEOTIDE SEQUENCE [LARGE SCALE GENOMIC DNA]</scope>
    <source>
        <strain evidence="1 2">MK-D1</strain>
    </source>
</reference>
<dbReference type="EMBL" id="CP042905">
    <property type="protein sequence ID" value="QEE14621.1"/>
    <property type="molecule type" value="Genomic_DNA"/>
</dbReference>
<dbReference type="Proteomes" id="UP000321408">
    <property type="component" value="Chromosome"/>
</dbReference>
<keyword evidence="2" id="KW-1185">Reference proteome</keyword>
<dbReference type="AlphaFoldDB" id="A0A5B9D6P0"/>
<reference evidence="1 2" key="2">
    <citation type="journal article" date="2024" name="Int. J. Syst. Evol. Microbiol.">
        <title>Promethearchaeum syntrophicum gen. nov., sp. nov., an anaerobic, obligately syntrophic archaeon, the first isolate of the lineage 'Asgard' archaea, and proposal of the new archaeal phylum Promethearchaeota phyl. nov. and kingdom Promethearchaeati regn. nov.</title>
        <authorList>
            <person name="Imachi H."/>
            <person name="Nobu M.K."/>
            <person name="Kato S."/>
            <person name="Takaki Y."/>
            <person name="Miyazaki M."/>
            <person name="Miyata M."/>
            <person name="Ogawara M."/>
            <person name="Saito Y."/>
            <person name="Sakai S."/>
            <person name="Tahara Y.O."/>
            <person name="Takano Y."/>
            <person name="Tasumi E."/>
            <person name="Uematsu K."/>
            <person name="Yoshimura T."/>
            <person name="Itoh T."/>
            <person name="Ohkuma M."/>
            <person name="Takai K."/>
        </authorList>
    </citation>
    <scope>NUCLEOTIDE SEQUENCE [LARGE SCALE GENOMIC DNA]</scope>
    <source>
        <strain evidence="1 2">MK-D1</strain>
    </source>
</reference>
<evidence type="ECO:0000313" key="2">
    <source>
        <dbReference type="Proteomes" id="UP000321408"/>
    </source>
</evidence>
<accession>A0A5B9D6P0</accession>
<dbReference type="RefSeq" id="WP_147661570.1">
    <property type="nucleotide sequence ID" value="NZ_CP042905.2"/>
</dbReference>
<dbReference type="GeneID" id="41328437"/>
<proteinExistence type="predicted"/>
<gene>
    <name evidence="1" type="ORF">DSAG12_00434</name>
</gene>
<dbReference type="KEGG" id="psyt:DSAG12_00434"/>
<organism evidence="1 2">
    <name type="scientific">Promethearchaeum syntrophicum</name>
    <dbReference type="NCBI Taxonomy" id="2594042"/>
    <lineage>
        <taxon>Archaea</taxon>
        <taxon>Promethearchaeati</taxon>
        <taxon>Promethearchaeota</taxon>
        <taxon>Promethearchaeia</taxon>
        <taxon>Promethearchaeales</taxon>
        <taxon>Promethearchaeaceae</taxon>
        <taxon>Promethearchaeum</taxon>
    </lineage>
</organism>